<reference evidence="2" key="2">
    <citation type="journal article" date="2024" name="Plant">
        <title>Genomic evolution and insights into agronomic trait innovations of Sesamum species.</title>
        <authorList>
            <person name="Miao H."/>
            <person name="Wang L."/>
            <person name="Qu L."/>
            <person name="Liu H."/>
            <person name="Sun Y."/>
            <person name="Le M."/>
            <person name="Wang Q."/>
            <person name="Wei S."/>
            <person name="Zheng Y."/>
            <person name="Lin W."/>
            <person name="Duan Y."/>
            <person name="Cao H."/>
            <person name="Xiong S."/>
            <person name="Wang X."/>
            <person name="Wei L."/>
            <person name="Li C."/>
            <person name="Ma Q."/>
            <person name="Ju M."/>
            <person name="Zhao R."/>
            <person name="Li G."/>
            <person name="Mu C."/>
            <person name="Tian Q."/>
            <person name="Mei H."/>
            <person name="Zhang T."/>
            <person name="Gao T."/>
            <person name="Zhang H."/>
        </authorList>
    </citation>
    <scope>NUCLEOTIDE SEQUENCE</scope>
    <source>
        <strain evidence="2">KEN1</strain>
    </source>
</reference>
<dbReference type="AlphaFoldDB" id="A0AAW2WWC0"/>
<accession>A0AAW2WWC0</accession>
<sequence>MTAPPRVATPSDADVQEEEAGEEAPVPVPLTGRRREIPWPEPQEVPPQWLARLEHLQKGLQDVKYQIEGALEDE</sequence>
<protein>
    <submittedName>
        <fullName evidence="2">Uncharacterized protein</fullName>
    </submittedName>
</protein>
<comment type="caution">
    <text evidence="2">The sequence shown here is derived from an EMBL/GenBank/DDBJ whole genome shotgun (WGS) entry which is preliminary data.</text>
</comment>
<name>A0AAW2WWC0_9LAMI</name>
<feature type="region of interest" description="Disordered" evidence="1">
    <location>
        <begin position="1"/>
        <end position="43"/>
    </location>
</feature>
<dbReference type="EMBL" id="JACGWN010000006">
    <property type="protein sequence ID" value="KAL0445733.1"/>
    <property type="molecule type" value="Genomic_DNA"/>
</dbReference>
<evidence type="ECO:0000256" key="1">
    <source>
        <dbReference type="SAM" id="MobiDB-lite"/>
    </source>
</evidence>
<reference evidence="2" key="1">
    <citation type="submission" date="2020-06" db="EMBL/GenBank/DDBJ databases">
        <authorList>
            <person name="Li T."/>
            <person name="Hu X."/>
            <person name="Zhang T."/>
            <person name="Song X."/>
            <person name="Zhang H."/>
            <person name="Dai N."/>
            <person name="Sheng W."/>
            <person name="Hou X."/>
            <person name="Wei L."/>
        </authorList>
    </citation>
    <scope>NUCLEOTIDE SEQUENCE</scope>
    <source>
        <strain evidence="2">KEN1</strain>
        <tissue evidence="2">Leaf</tissue>
    </source>
</reference>
<evidence type="ECO:0000313" key="2">
    <source>
        <dbReference type="EMBL" id="KAL0445733.1"/>
    </source>
</evidence>
<organism evidence="2">
    <name type="scientific">Sesamum latifolium</name>
    <dbReference type="NCBI Taxonomy" id="2727402"/>
    <lineage>
        <taxon>Eukaryota</taxon>
        <taxon>Viridiplantae</taxon>
        <taxon>Streptophyta</taxon>
        <taxon>Embryophyta</taxon>
        <taxon>Tracheophyta</taxon>
        <taxon>Spermatophyta</taxon>
        <taxon>Magnoliopsida</taxon>
        <taxon>eudicotyledons</taxon>
        <taxon>Gunneridae</taxon>
        <taxon>Pentapetalae</taxon>
        <taxon>asterids</taxon>
        <taxon>lamiids</taxon>
        <taxon>Lamiales</taxon>
        <taxon>Pedaliaceae</taxon>
        <taxon>Sesamum</taxon>
    </lineage>
</organism>
<gene>
    <name evidence="2" type="ORF">Slati_1701200</name>
</gene>
<proteinExistence type="predicted"/>